<organism evidence="1 2">
    <name type="scientific">Eumeta variegata</name>
    <name type="common">Bagworm moth</name>
    <name type="synonym">Eumeta japonica</name>
    <dbReference type="NCBI Taxonomy" id="151549"/>
    <lineage>
        <taxon>Eukaryota</taxon>
        <taxon>Metazoa</taxon>
        <taxon>Ecdysozoa</taxon>
        <taxon>Arthropoda</taxon>
        <taxon>Hexapoda</taxon>
        <taxon>Insecta</taxon>
        <taxon>Pterygota</taxon>
        <taxon>Neoptera</taxon>
        <taxon>Endopterygota</taxon>
        <taxon>Lepidoptera</taxon>
        <taxon>Glossata</taxon>
        <taxon>Ditrysia</taxon>
        <taxon>Tineoidea</taxon>
        <taxon>Psychidae</taxon>
        <taxon>Oiketicinae</taxon>
        <taxon>Eumeta</taxon>
    </lineage>
</organism>
<evidence type="ECO:0000313" key="2">
    <source>
        <dbReference type="Proteomes" id="UP000299102"/>
    </source>
</evidence>
<reference evidence="1 2" key="1">
    <citation type="journal article" date="2019" name="Commun. Biol.">
        <title>The bagworm genome reveals a unique fibroin gene that provides high tensile strength.</title>
        <authorList>
            <person name="Kono N."/>
            <person name="Nakamura H."/>
            <person name="Ohtoshi R."/>
            <person name="Tomita M."/>
            <person name="Numata K."/>
            <person name="Arakawa K."/>
        </authorList>
    </citation>
    <scope>NUCLEOTIDE SEQUENCE [LARGE SCALE GENOMIC DNA]</scope>
</reference>
<name>A0A4C1U649_EUMVA</name>
<dbReference type="Proteomes" id="UP000299102">
    <property type="component" value="Unassembled WGS sequence"/>
</dbReference>
<gene>
    <name evidence="1" type="ORF">EVAR_11712_1</name>
</gene>
<dbReference type="AlphaFoldDB" id="A0A4C1U649"/>
<evidence type="ECO:0000313" key="1">
    <source>
        <dbReference type="EMBL" id="GBP21316.1"/>
    </source>
</evidence>
<comment type="caution">
    <text evidence="1">The sequence shown here is derived from an EMBL/GenBank/DDBJ whole genome shotgun (WGS) entry which is preliminary data.</text>
</comment>
<dbReference type="EMBL" id="BGZK01000127">
    <property type="protein sequence ID" value="GBP21316.1"/>
    <property type="molecule type" value="Genomic_DNA"/>
</dbReference>
<keyword evidence="2" id="KW-1185">Reference proteome</keyword>
<proteinExistence type="predicted"/>
<protein>
    <submittedName>
        <fullName evidence="1">Uncharacterized protein</fullName>
    </submittedName>
</protein>
<accession>A0A4C1U649</accession>
<sequence>MRGSAAPSALRIARDRLSFAYVRDFVELKTILDVEGRVFVSVLLRVTTPKRGIILTCKNDESTTFKSEIATTDSDVCPYVPARDRVVHSQTPSVYSSGLLGKVRFSFCGLTAPAPRRVSIAISLAAPVASYGLPDWLIHTIIIASATLWPIDEYEYIETLAIVVAA</sequence>